<dbReference type="InterPro" id="IPR051726">
    <property type="entry name" value="Chitin_Synth_Reg"/>
</dbReference>
<sequence length="763" mass="82247">MVQAVSAHHYPGTPVSPHRRTAEGRKEQALDQWSPSRDTDTDTRPASRHTSHRPISPLSHRGGQQAFFDHPDIRLQSAPSSPVSISPPRHDIQLGEQASIRGFPGMGVPRHSQSDYFDHDETHEAERDYATPDSEHMRDSVGSLPIRSRTPSGQVKLVDGNPTHNRAGSRSYTPRIEEFGPDLQPESAAAADGEEVHSSGLHYSAFDDAPQKKMQPQPQPQPQPQHRGHVQNRASQMTIRSAGSGSSGGGSDPRASQLLAPHSAGLSRPPSTNTLGSELRGRTLSPYSANGSDPGSARSYSRDISGSRRSPSSRPMSYIDLLSNLPYNEQLPPAPTLNNTPLQHVVGTGASLLDTKKTLEMYRQNIKKTTSTPIQYEFAIFMLNTAKFLPPTTPHTDPNALDPTQLTHEAKQILQRLADRAYPFAQYYLADGYTSGLFNPPTNQPDHSKAFPLFAAAAKHGHAESSYRTALAYEFGWGTSKNYPKSLQHLRAAAAKSHPGAATRFALACLNCTMGLPRTKDTLREGARWLRRATETADSTYNSAPYELALLHLPPDDPNSTNTKDPDIIPDPAYAARLLTHSASLGHAPAAFLLGEAYEKGLYKCPVDVGLSVHFYGQAAEAGIGDAMMALCARFLVGGGDAAPWLARDEGEAFGWAREAVQATGSAKAEYAVAYFTEMGIGTTRDPLEANVWYVRAAEHGSKQAAARLEIIREAAAGTPAAERLPAGVGVGVGGGVGGVPMGKAEARAVELRGRKGKRFGLF</sequence>
<dbReference type="AlphaFoldDB" id="A0A4U0TJD9"/>
<evidence type="ECO:0008006" key="5">
    <source>
        <dbReference type="Google" id="ProtNLM"/>
    </source>
</evidence>
<dbReference type="SMART" id="SM00671">
    <property type="entry name" value="SEL1"/>
    <property type="match status" value="4"/>
</dbReference>
<dbReference type="OrthoDB" id="272077at2759"/>
<dbReference type="Proteomes" id="UP000308549">
    <property type="component" value="Unassembled WGS sequence"/>
</dbReference>
<dbReference type="Gene3D" id="1.25.40.10">
    <property type="entry name" value="Tetratricopeptide repeat domain"/>
    <property type="match status" value="1"/>
</dbReference>
<accession>A0A4U0TJD9</accession>
<reference evidence="3 4" key="1">
    <citation type="submission" date="2017-03" db="EMBL/GenBank/DDBJ databases">
        <title>Genomes of endolithic fungi from Antarctica.</title>
        <authorList>
            <person name="Coleine C."/>
            <person name="Masonjones S."/>
            <person name="Stajich J.E."/>
        </authorList>
    </citation>
    <scope>NUCLEOTIDE SEQUENCE [LARGE SCALE GENOMIC DNA]</scope>
    <source>
        <strain evidence="3 4">CCFEE 6315</strain>
    </source>
</reference>
<evidence type="ECO:0000256" key="1">
    <source>
        <dbReference type="ARBA" id="ARBA00022737"/>
    </source>
</evidence>
<feature type="compositionally biased region" description="Low complexity" evidence="2">
    <location>
        <begin position="302"/>
        <end position="317"/>
    </location>
</feature>
<dbReference type="EMBL" id="NAJL01000093">
    <property type="protein sequence ID" value="TKA21914.1"/>
    <property type="molecule type" value="Genomic_DNA"/>
</dbReference>
<keyword evidence="1" id="KW-0677">Repeat</keyword>
<protein>
    <recommendedName>
        <fullName evidence="5">HCP-like protein</fullName>
    </recommendedName>
</protein>
<evidence type="ECO:0000256" key="2">
    <source>
        <dbReference type="SAM" id="MobiDB-lite"/>
    </source>
</evidence>
<dbReference type="PANTHER" id="PTHR46430">
    <property type="entry name" value="PROTEIN SKT5-RELATED"/>
    <property type="match status" value="1"/>
</dbReference>
<dbReference type="InterPro" id="IPR011990">
    <property type="entry name" value="TPR-like_helical_dom_sf"/>
</dbReference>
<feature type="compositionally biased region" description="Basic and acidic residues" evidence="2">
    <location>
        <begin position="125"/>
        <end position="139"/>
    </location>
</feature>
<feature type="compositionally biased region" description="Basic and acidic residues" evidence="2">
    <location>
        <begin position="20"/>
        <end position="29"/>
    </location>
</feature>
<evidence type="ECO:0000313" key="4">
    <source>
        <dbReference type="Proteomes" id="UP000308549"/>
    </source>
</evidence>
<dbReference type="PANTHER" id="PTHR46430:SF1">
    <property type="entry name" value="CHITIN SYNTHASE REGULATOR SKT5-RELATED"/>
    <property type="match status" value="1"/>
</dbReference>
<feature type="region of interest" description="Disordered" evidence="2">
    <location>
        <begin position="125"/>
        <end position="180"/>
    </location>
</feature>
<name>A0A4U0TJD9_9PEZI</name>
<dbReference type="InterPro" id="IPR006597">
    <property type="entry name" value="Sel1-like"/>
</dbReference>
<organism evidence="3 4">
    <name type="scientific">Salinomyces thailandicus</name>
    <dbReference type="NCBI Taxonomy" id="706561"/>
    <lineage>
        <taxon>Eukaryota</taxon>
        <taxon>Fungi</taxon>
        <taxon>Dikarya</taxon>
        <taxon>Ascomycota</taxon>
        <taxon>Pezizomycotina</taxon>
        <taxon>Dothideomycetes</taxon>
        <taxon>Dothideomycetidae</taxon>
        <taxon>Mycosphaerellales</taxon>
        <taxon>Teratosphaeriaceae</taxon>
        <taxon>Salinomyces</taxon>
    </lineage>
</organism>
<evidence type="ECO:0000313" key="3">
    <source>
        <dbReference type="EMBL" id="TKA21914.1"/>
    </source>
</evidence>
<feature type="compositionally biased region" description="Polar residues" evidence="2">
    <location>
        <begin position="162"/>
        <end position="172"/>
    </location>
</feature>
<feature type="region of interest" description="Disordered" evidence="2">
    <location>
        <begin position="210"/>
        <end position="317"/>
    </location>
</feature>
<gene>
    <name evidence="3" type="ORF">B0A50_08562</name>
</gene>
<proteinExistence type="predicted"/>
<keyword evidence="4" id="KW-1185">Reference proteome</keyword>
<dbReference type="Pfam" id="PF08238">
    <property type="entry name" value="Sel1"/>
    <property type="match status" value="4"/>
</dbReference>
<comment type="caution">
    <text evidence="3">The sequence shown here is derived from an EMBL/GenBank/DDBJ whole genome shotgun (WGS) entry which is preliminary data.</text>
</comment>
<feature type="region of interest" description="Disordered" evidence="2">
    <location>
        <begin position="1"/>
        <end position="65"/>
    </location>
</feature>
<dbReference type="SUPFAM" id="SSF81901">
    <property type="entry name" value="HCP-like"/>
    <property type="match status" value="1"/>
</dbReference>